<dbReference type="InterPro" id="IPR024565">
    <property type="entry name" value="P518"/>
</dbReference>
<evidence type="ECO:0000256" key="1">
    <source>
        <dbReference type="ARBA" id="ARBA00004613"/>
    </source>
</evidence>
<dbReference type="PANTHER" id="PTHR36476:SF1">
    <property type="entry name" value="OREXIGENIC NEUROPEPTIDE QRFP"/>
    <property type="match status" value="1"/>
</dbReference>
<reference evidence="7" key="1">
    <citation type="submission" date="2025-08" db="UniProtKB">
        <authorList>
            <consortium name="RefSeq"/>
        </authorList>
    </citation>
    <scope>IDENTIFICATION</scope>
</reference>
<dbReference type="GO" id="GO:0005576">
    <property type="term" value="C:extracellular region"/>
    <property type="evidence" value="ECO:0007669"/>
    <property type="project" value="UniProtKB-SubCell"/>
</dbReference>
<comment type="similarity">
    <text evidence="2">Belongs to the RFamide neuropeptide family.</text>
</comment>
<comment type="subcellular location">
    <subcellularLocation>
        <location evidence="1">Secreted</location>
    </subcellularLocation>
</comment>
<keyword evidence="5 7" id="KW-0527">Neuropeptide</keyword>
<keyword evidence="4" id="KW-0027">Amidation</keyword>
<dbReference type="GO" id="GO:0005184">
    <property type="term" value="F:neuropeptide hormone activity"/>
    <property type="evidence" value="ECO:0007669"/>
    <property type="project" value="TreeGrafter"/>
</dbReference>
<dbReference type="RefSeq" id="XP_023586389.1">
    <property type="nucleotide sequence ID" value="XM_023730621.1"/>
</dbReference>
<evidence type="ECO:0000256" key="5">
    <source>
        <dbReference type="ARBA" id="ARBA00023320"/>
    </source>
</evidence>
<dbReference type="KEGG" id="tmu:101346303"/>
<dbReference type="FunCoup" id="A0A2Y9R418">
    <property type="interactions" value="333"/>
</dbReference>
<dbReference type="InParanoid" id="A0A2Y9R418"/>
<dbReference type="PANTHER" id="PTHR36476">
    <property type="entry name" value="OREXIGENIC NEUROPEPTIDE QRFP"/>
    <property type="match status" value="1"/>
</dbReference>
<accession>A0A2Y9R418</accession>
<keyword evidence="3" id="KW-0964">Secreted</keyword>
<dbReference type="Pfam" id="PF11109">
    <property type="entry name" value="RFamide_26RFa"/>
    <property type="match status" value="1"/>
</dbReference>
<evidence type="ECO:0000256" key="4">
    <source>
        <dbReference type="ARBA" id="ARBA00022815"/>
    </source>
</evidence>
<evidence type="ECO:0000313" key="7">
    <source>
        <dbReference type="RefSeq" id="XP_023586389.1"/>
    </source>
</evidence>
<evidence type="ECO:0000256" key="3">
    <source>
        <dbReference type="ARBA" id="ARBA00022525"/>
    </source>
</evidence>
<organism evidence="6 7">
    <name type="scientific">Trichechus manatus latirostris</name>
    <name type="common">Florida manatee</name>
    <dbReference type="NCBI Taxonomy" id="127582"/>
    <lineage>
        <taxon>Eukaryota</taxon>
        <taxon>Metazoa</taxon>
        <taxon>Chordata</taxon>
        <taxon>Craniata</taxon>
        <taxon>Vertebrata</taxon>
        <taxon>Euteleostomi</taxon>
        <taxon>Mammalia</taxon>
        <taxon>Eutheria</taxon>
        <taxon>Afrotheria</taxon>
        <taxon>Sirenia</taxon>
        <taxon>Trichechidae</taxon>
        <taxon>Trichechus</taxon>
    </lineage>
</organism>
<dbReference type="Proteomes" id="UP000248480">
    <property type="component" value="Unplaced"/>
</dbReference>
<dbReference type="STRING" id="127582.A0A2Y9R418"/>
<dbReference type="CTD" id="347148"/>
<name>A0A2Y9R418_TRIMA</name>
<evidence type="ECO:0000313" key="6">
    <source>
        <dbReference type="Proteomes" id="UP000248480"/>
    </source>
</evidence>
<gene>
    <name evidence="7" type="primary">QRFP</name>
</gene>
<dbReference type="GO" id="GO:0031854">
    <property type="term" value="F:orexigenic neuropeptide QRFP receptor binding"/>
    <property type="evidence" value="ECO:0007669"/>
    <property type="project" value="InterPro"/>
</dbReference>
<dbReference type="GeneID" id="101346303"/>
<keyword evidence="6" id="KW-1185">Reference proteome</keyword>
<dbReference type="AlphaFoldDB" id="A0A2Y9R418"/>
<proteinExistence type="inferred from homology"/>
<evidence type="ECO:0000256" key="2">
    <source>
        <dbReference type="ARBA" id="ARBA00005516"/>
    </source>
</evidence>
<dbReference type="GO" id="GO:0007218">
    <property type="term" value="P:neuropeptide signaling pathway"/>
    <property type="evidence" value="ECO:0007669"/>
    <property type="project" value="UniProtKB-KW"/>
</dbReference>
<sequence>MPALESFSLLNGSGICPVSTSMTSTLIQAPPLSSGQLPRRAQWKHQLMPQWLPKPGQVLLTSCTWPTCTAGNLLFSFPLGQMMCSLSYLLLLPLGVCFPLADREESRDTLGDIRTKKSWADLAQGSRPNFVWGSSRQPRAPQPLALLVIAKELQTSGKERAGFRFRFGRQDDGGEATSFLSADGEKASGPLGNLAEELNGYSRKKGGFSFRFGRR</sequence>
<protein>
    <submittedName>
        <fullName evidence="7">Orexigenic neuropeptide QRFP</fullName>
    </submittedName>
</protein>